<keyword evidence="2" id="KW-1185">Reference proteome</keyword>
<proteinExistence type="predicted"/>
<accession>A0ACD0NRT1</accession>
<organism evidence="1 2">
    <name type="scientific">Violaceomyces palustris</name>
    <dbReference type="NCBI Taxonomy" id="1673888"/>
    <lineage>
        <taxon>Eukaryota</taxon>
        <taxon>Fungi</taxon>
        <taxon>Dikarya</taxon>
        <taxon>Basidiomycota</taxon>
        <taxon>Ustilaginomycotina</taxon>
        <taxon>Ustilaginomycetes</taxon>
        <taxon>Violaceomycetales</taxon>
        <taxon>Violaceomycetaceae</taxon>
        <taxon>Violaceomyces</taxon>
    </lineage>
</organism>
<gene>
    <name evidence="1" type="ORF">IE53DRAFT_389264</name>
</gene>
<dbReference type="EMBL" id="KZ820187">
    <property type="protein sequence ID" value="PWN48526.1"/>
    <property type="molecule type" value="Genomic_DNA"/>
</dbReference>
<dbReference type="Proteomes" id="UP000245626">
    <property type="component" value="Unassembled WGS sequence"/>
</dbReference>
<reference evidence="1 2" key="1">
    <citation type="journal article" date="2018" name="Mol. Biol. Evol.">
        <title>Broad Genomic Sampling Reveals a Smut Pathogenic Ancestry of the Fungal Clade Ustilaginomycotina.</title>
        <authorList>
            <person name="Kijpornyongpan T."/>
            <person name="Mondo S.J."/>
            <person name="Barry K."/>
            <person name="Sandor L."/>
            <person name="Lee J."/>
            <person name="Lipzen A."/>
            <person name="Pangilinan J."/>
            <person name="LaButti K."/>
            <person name="Hainaut M."/>
            <person name="Henrissat B."/>
            <person name="Grigoriev I.V."/>
            <person name="Spatafora J.W."/>
            <person name="Aime M.C."/>
        </authorList>
    </citation>
    <scope>NUCLEOTIDE SEQUENCE [LARGE SCALE GENOMIC DNA]</scope>
    <source>
        <strain evidence="1 2">SA 807</strain>
    </source>
</reference>
<protein>
    <submittedName>
        <fullName evidence="1">Uncharacterized protein</fullName>
    </submittedName>
</protein>
<sequence>MIVEGRFDSKLPRPSGPIALSNRTDLRKKGSIPMSSKDSKKGMGEYASDPPTSSPSPLWPTPGSLIPILSDRGTKPPRLNFDAGRISLSRIERERSTRKGKGKGLLDLNYDLILYLCRFLDLASLLLLTRQTCRYLRCFFSQLDPVGLYLAPRHRLCLAEWGLAASEMRKLGVVGDPPVSRGKGSGKEGEQADHQHTTPPSTAGGVSGSKIWETRRPDRPNLPVRRLGETTGTGKEADRDDESRRRGVGGKGRRWGSRGSRSFSYYSSKVAAFLLYEPCSGELVMLEDVLDFLRLLKGPPPSASLMLRGHQSRGGGFEALAQAAADTDEAVVRPGNRLRSLSLVGWNGVNGEALAEMLANEPGLADVETVVKTDRMDTSSWVLFSTRALEWARRSGEDRRWSKVVDVSYEYEKRKFEQMQRSKERGKEEVAGEGNEAEEGEEEGEEEEEGEGSGTEEIHLEEKEDEWDWNQREGVQRGGCYNTQAILQVGKLSKGYEGETRLKGQGLQIGYEALCIEVADERWREVNVFSRLGRRYDEYIGRMMETTKTTTATTTTSPSSSKVDSLGGVDDGKKQEEGKGKRQKKRRKLHVILQGRYAEGQEAIEVDQLFVRSLVTCNRCKERILF</sequence>
<evidence type="ECO:0000313" key="2">
    <source>
        <dbReference type="Proteomes" id="UP000245626"/>
    </source>
</evidence>
<evidence type="ECO:0000313" key="1">
    <source>
        <dbReference type="EMBL" id="PWN48526.1"/>
    </source>
</evidence>
<name>A0ACD0NRT1_9BASI</name>